<name>A0A6A6MAE6_HEVBR</name>
<comment type="caution">
    <text evidence="2">The sequence shown here is derived from an EMBL/GenBank/DDBJ whole genome shotgun (WGS) entry which is preliminary data.</text>
</comment>
<dbReference type="Proteomes" id="UP000467840">
    <property type="component" value="Chromosome 14"/>
</dbReference>
<feature type="region of interest" description="Disordered" evidence="1">
    <location>
        <begin position="1"/>
        <end position="44"/>
    </location>
</feature>
<organism evidence="2 3">
    <name type="scientific">Hevea brasiliensis</name>
    <name type="common">Para rubber tree</name>
    <name type="synonym">Siphonia brasiliensis</name>
    <dbReference type="NCBI Taxonomy" id="3981"/>
    <lineage>
        <taxon>Eukaryota</taxon>
        <taxon>Viridiplantae</taxon>
        <taxon>Streptophyta</taxon>
        <taxon>Embryophyta</taxon>
        <taxon>Tracheophyta</taxon>
        <taxon>Spermatophyta</taxon>
        <taxon>Magnoliopsida</taxon>
        <taxon>eudicotyledons</taxon>
        <taxon>Gunneridae</taxon>
        <taxon>Pentapetalae</taxon>
        <taxon>rosids</taxon>
        <taxon>fabids</taxon>
        <taxon>Malpighiales</taxon>
        <taxon>Euphorbiaceae</taxon>
        <taxon>Crotonoideae</taxon>
        <taxon>Micrandreae</taxon>
        <taxon>Hevea</taxon>
    </lineage>
</organism>
<feature type="region of interest" description="Disordered" evidence="1">
    <location>
        <begin position="63"/>
        <end position="101"/>
    </location>
</feature>
<sequence length="101" mass="11214">MEVDFETNDIGSDDFEIAPGDIEINKSGPVPGNEKSEGFTGSRFDILGDDDGVTVRENLLFDNSVADDEDYEPNNDVEKDDEGDVEDFSEEDENVDPYMLP</sequence>
<feature type="compositionally biased region" description="Acidic residues" evidence="1">
    <location>
        <begin position="65"/>
        <end position="95"/>
    </location>
</feature>
<keyword evidence="3" id="KW-1185">Reference proteome</keyword>
<evidence type="ECO:0000313" key="2">
    <source>
        <dbReference type="EMBL" id="KAF2309475.1"/>
    </source>
</evidence>
<dbReference type="AlphaFoldDB" id="A0A6A6MAE6"/>
<evidence type="ECO:0000256" key="1">
    <source>
        <dbReference type="SAM" id="MobiDB-lite"/>
    </source>
</evidence>
<proteinExistence type="predicted"/>
<accession>A0A6A6MAE6</accession>
<feature type="compositionally biased region" description="Acidic residues" evidence="1">
    <location>
        <begin position="1"/>
        <end position="16"/>
    </location>
</feature>
<dbReference type="EMBL" id="JAAGAX010000006">
    <property type="protein sequence ID" value="KAF2309475.1"/>
    <property type="molecule type" value="Genomic_DNA"/>
</dbReference>
<evidence type="ECO:0000313" key="3">
    <source>
        <dbReference type="Proteomes" id="UP000467840"/>
    </source>
</evidence>
<reference evidence="2 3" key="1">
    <citation type="journal article" date="2020" name="Mol. Plant">
        <title>The Chromosome-Based Rubber Tree Genome Provides New Insights into Spurge Genome Evolution and Rubber Biosynthesis.</title>
        <authorList>
            <person name="Liu J."/>
            <person name="Shi C."/>
            <person name="Shi C.C."/>
            <person name="Li W."/>
            <person name="Zhang Q.J."/>
            <person name="Zhang Y."/>
            <person name="Li K."/>
            <person name="Lu H.F."/>
            <person name="Shi C."/>
            <person name="Zhu S.T."/>
            <person name="Xiao Z.Y."/>
            <person name="Nan H."/>
            <person name="Yue Y."/>
            <person name="Zhu X.G."/>
            <person name="Wu Y."/>
            <person name="Hong X.N."/>
            <person name="Fan G.Y."/>
            <person name="Tong Y."/>
            <person name="Zhang D."/>
            <person name="Mao C.L."/>
            <person name="Liu Y.L."/>
            <person name="Hao S.J."/>
            <person name="Liu W.Q."/>
            <person name="Lv M.Q."/>
            <person name="Zhang H.B."/>
            <person name="Liu Y."/>
            <person name="Hu-Tang G.R."/>
            <person name="Wang J.P."/>
            <person name="Wang J.H."/>
            <person name="Sun Y.H."/>
            <person name="Ni S.B."/>
            <person name="Chen W.B."/>
            <person name="Zhang X.C."/>
            <person name="Jiao Y.N."/>
            <person name="Eichler E.E."/>
            <person name="Li G.H."/>
            <person name="Liu X."/>
            <person name="Gao L.Z."/>
        </authorList>
    </citation>
    <scope>NUCLEOTIDE SEQUENCE [LARGE SCALE GENOMIC DNA]</scope>
    <source>
        <strain evidence="3">cv. GT1</strain>
        <tissue evidence="2">Leaf</tissue>
    </source>
</reference>
<gene>
    <name evidence="2" type="ORF">GH714_003118</name>
</gene>
<protein>
    <submittedName>
        <fullName evidence="2">Uncharacterized protein</fullName>
    </submittedName>
</protein>